<feature type="transmembrane region" description="Helical" evidence="8">
    <location>
        <begin position="133"/>
        <end position="158"/>
    </location>
</feature>
<dbReference type="CDD" id="cd00082">
    <property type="entry name" value="HisKA"/>
    <property type="match status" value="1"/>
</dbReference>
<keyword evidence="5" id="KW-0808">Transferase</keyword>
<keyword evidence="11" id="KW-1185">Reference proteome</keyword>
<dbReference type="GO" id="GO:0000155">
    <property type="term" value="F:phosphorelay sensor kinase activity"/>
    <property type="evidence" value="ECO:0007669"/>
    <property type="project" value="InterPro"/>
</dbReference>
<keyword evidence="4" id="KW-0597">Phosphoprotein</keyword>
<evidence type="ECO:0000259" key="9">
    <source>
        <dbReference type="PROSITE" id="PS50885"/>
    </source>
</evidence>
<dbReference type="InterPro" id="IPR003660">
    <property type="entry name" value="HAMP_dom"/>
</dbReference>
<reference evidence="11" key="1">
    <citation type="submission" date="2016-05" db="EMBL/GenBank/DDBJ databases">
        <authorList>
            <person name="Baek K."/>
            <person name="Yang S.-J."/>
        </authorList>
    </citation>
    <scope>NUCLEOTIDE SEQUENCE [LARGE SCALE GENOMIC DNA]</scope>
    <source>
        <strain evidence="11">ST58-10</strain>
    </source>
</reference>
<organism evidence="10 11">
    <name type="scientific">Marinobacterium aestuarii</name>
    <dbReference type="NCBI Taxonomy" id="1821621"/>
    <lineage>
        <taxon>Bacteria</taxon>
        <taxon>Pseudomonadati</taxon>
        <taxon>Pseudomonadota</taxon>
        <taxon>Gammaproteobacteria</taxon>
        <taxon>Oceanospirillales</taxon>
        <taxon>Oceanospirillaceae</taxon>
        <taxon>Marinobacterium</taxon>
    </lineage>
</organism>
<keyword evidence="8" id="KW-0472">Membrane</keyword>
<evidence type="ECO:0000256" key="7">
    <source>
        <dbReference type="ARBA" id="ARBA00023012"/>
    </source>
</evidence>
<keyword evidence="8" id="KW-0812">Transmembrane</keyword>
<evidence type="ECO:0000256" key="5">
    <source>
        <dbReference type="ARBA" id="ARBA00022679"/>
    </source>
</evidence>
<dbReference type="OrthoDB" id="9121563at2"/>
<feature type="domain" description="HAMP" evidence="9">
    <location>
        <begin position="156"/>
        <end position="207"/>
    </location>
</feature>
<evidence type="ECO:0000256" key="4">
    <source>
        <dbReference type="ARBA" id="ARBA00022553"/>
    </source>
</evidence>
<accession>A0A1A9EWI4</accession>
<dbReference type="PROSITE" id="PS50885">
    <property type="entry name" value="HAMP"/>
    <property type="match status" value="1"/>
</dbReference>
<reference evidence="10 11" key="2">
    <citation type="journal article" date="2018" name="Int. J. Syst. Evol. Microbiol.">
        <title>Marinobacterium aestuarii sp. nov., a benzene-degrading marine bacterium isolated from estuary sediment.</title>
        <authorList>
            <person name="Bae S.S."/>
            <person name="Jung J."/>
            <person name="Chung D."/>
            <person name="Baek K."/>
        </authorList>
    </citation>
    <scope>NUCLEOTIDE SEQUENCE [LARGE SCALE GENOMIC DNA]</scope>
    <source>
        <strain evidence="10 11">ST58-10</strain>
    </source>
</reference>
<dbReference type="InterPro" id="IPR003661">
    <property type="entry name" value="HisK_dim/P_dom"/>
</dbReference>
<dbReference type="KEGG" id="mars:A8C75_07070"/>
<dbReference type="AlphaFoldDB" id="A0A1A9EWI4"/>
<evidence type="ECO:0000256" key="1">
    <source>
        <dbReference type="ARBA" id="ARBA00000085"/>
    </source>
</evidence>
<dbReference type="InterPro" id="IPR050428">
    <property type="entry name" value="TCS_sensor_his_kinase"/>
</dbReference>
<comment type="subcellular location">
    <subcellularLocation>
        <location evidence="2">Membrane</location>
    </subcellularLocation>
</comment>
<sequence>MKQSFSRKILLTVGLSTCLIMSLYWLVGWQMVERIESESVQRFSNYIGAQVDRVLASEAPSETLEFFDILHFYANRNLLPQDLQAFTTEGTHELPNSDLLVVRPHPISGELYYMVLQQLEELLESEAQEAAEVGLVMGGIALITFGAMGLTLLIAWHLTVPIRQLSRQLADIDPTNPRLEPLQRNDEIGFMSRQFASLLERVSDFIQRERDFTRFSSHELRSPVMVIRSSADLLRETLPADNLSQRALKRIDDATTRMSQLIEAFLWLGREGKASSTAPVNQAGLQALIEERLGTHPDLRARVSSLALAPCSWPVPPFILSVIIDNLLRNALVHGSGDIIISNDNDSLLIQNRIGDLPPDERDSHGYGLMIVEQLCAQANCRFELEQTPQQFSARLIFTLV</sequence>
<dbReference type="EC" id="2.7.13.3" evidence="3"/>
<protein>
    <recommendedName>
        <fullName evidence="3">histidine kinase</fullName>
        <ecNumber evidence="3">2.7.13.3</ecNumber>
    </recommendedName>
</protein>
<dbReference type="Pfam" id="PF00512">
    <property type="entry name" value="HisKA"/>
    <property type="match status" value="1"/>
</dbReference>
<evidence type="ECO:0000256" key="8">
    <source>
        <dbReference type="SAM" id="Phobius"/>
    </source>
</evidence>
<comment type="catalytic activity">
    <reaction evidence="1">
        <text>ATP + protein L-histidine = ADP + protein N-phospho-L-histidine.</text>
        <dbReference type="EC" id="2.7.13.3"/>
    </reaction>
</comment>
<keyword evidence="8" id="KW-1133">Transmembrane helix</keyword>
<dbReference type="SUPFAM" id="SSF47384">
    <property type="entry name" value="Homodimeric domain of signal transducing histidine kinase"/>
    <property type="match status" value="1"/>
</dbReference>
<evidence type="ECO:0000313" key="10">
    <source>
        <dbReference type="EMBL" id="ANG62276.1"/>
    </source>
</evidence>
<dbReference type="SMART" id="SM00388">
    <property type="entry name" value="HisKA"/>
    <property type="match status" value="1"/>
</dbReference>
<feature type="transmembrane region" description="Helical" evidence="8">
    <location>
        <begin position="9"/>
        <end position="27"/>
    </location>
</feature>
<dbReference type="Gene3D" id="6.10.340.10">
    <property type="match status" value="1"/>
</dbReference>
<name>A0A1A9EWI4_9GAMM</name>
<dbReference type="SUPFAM" id="SSF55874">
    <property type="entry name" value="ATPase domain of HSP90 chaperone/DNA topoisomerase II/histidine kinase"/>
    <property type="match status" value="1"/>
</dbReference>
<dbReference type="PANTHER" id="PTHR45436:SF5">
    <property type="entry name" value="SENSOR HISTIDINE KINASE TRCS"/>
    <property type="match status" value="1"/>
</dbReference>
<dbReference type="STRING" id="1821621.A8C75_07070"/>
<proteinExistence type="predicted"/>
<evidence type="ECO:0000313" key="11">
    <source>
        <dbReference type="Proteomes" id="UP000078070"/>
    </source>
</evidence>
<dbReference type="EMBL" id="CP015839">
    <property type="protein sequence ID" value="ANG62276.1"/>
    <property type="molecule type" value="Genomic_DNA"/>
</dbReference>
<keyword evidence="7" id="KW-0902">Two-component regulatory system</keyword>
<dbReference type="PANTHER" id="PTHR45436">
    <property type="entry name" value="SENSOR HISTIDINE KINASE YKOH"/>
    <property type="match status" value="1"/>
</dbReference>
<evidence type="ECO:0000256" key="6">
    <source>
        <dbReference type="ARBA" id="ARBA00022777"/>
    </source>
</evidence>
<dbReference type="InterPro" id="IPR036097">
    <property type="entry name" value="HisK_dim/P_sf"/>
</dbReference>
<dbReference type="Proteomes" id="UP000078070">
    <property type="component" value="Chromosome"/>
</dbReference>
<dbReference type="Pfam" id="PF00672">
    <property type="entry name" value="HAMP"/>
    <property type="match status" value="1"/>
</dbReference>
<evidence type="ECO:0000256" key="2">
    <source>
        <dbReference type="ARBA" id="ARBA00004370"/>
    </source>
</evidence>
<dbReference type="RefSeq" id="WP_067379971.1">
    <property type="nucleotide sequence ID" value="NZ_CP015839.1"/>
</dbReference>
<dbReference type="GO" id="GO:0016020">
    <property type="term" value="C:membrane"/>
    <property type="evidence" value="ECO:0007669"/>
    <property type="project" value="UniProtKB-SubCell"/>
</dbReference>
<dbReference type="InterPro" id="IPR036890">
    <property type="entry name" value="HATPase_C_sf"/>
</dbReference>
<keyword evidence="6" id="KW-0418">Kinase</keyword>
<gene>
    <name evidence="10" type="ORF">A8C75_07070</name>
</gene>
<evidence type="ECO:0000256" key="3">
    <source>
        <dbReference type="ARBA" id="ARBA00012438"/>
    </source>
</evidence>
<dbReference type="Gene3D" id="1.10.287.130">
    <property type="match status" value="1"/>
</dbReference>